<dbReference type="AlphaFoldDB" id="A0A7T3V549"/>
<dbReference type="GO" id="GO:0051301">
    <property type="term" value="P:cell division"/>
    <property type="evidence" value="ECO:0007669"/>
    <property type="project" value="InterPro"/>
</dbReference>
<evidence type="ECO:0000256" key="4">
    <source>
        <dbReference type="ARBA" id="ARBA00022598"/>
    </source>
</evidence>
<accession>A0A7T3V549</accession>
<dbReference type="Gene3D" id="3.40.1190.10">
    <property type="entry name" value="Mur-like, catalytic domain"/>
    <property type="match status" value="1"/>
</dbReference>
<dbReference type="EMBL" id="CP064936">
    <property type="protein sequence ID" value="QQA00610.1"/>
    <property type="molecule type" value="Genomic_DNA"/>
</dbReference>
<dbReference type="Proteomes" id="UP000595224">
    <property type="component" value="Chromosome"/>
</dbReference>
<dbReference type="Gene3D" id="3.40.50.720">
    <property type="entry name" value="NAD(P)-binding Rossmann-like Domain"/>
    <property type="match status" value="1"/>
</dbReference>
<evidence type="ECO:0000259" key="7">
    <source>
        <dbReference type="Pfam" id="PF08245"/>
    </source>
</evidence>
<gene>
    <name evidence="8" type="primary">murD</name>
    <name evidence="8" type="ORF">IWA51_10115</name>
</gene>
<dbReference type="GO" id="GO:0008360">
    <property type="term" value="P:regulation of cell shape"/>
    <property type="evidence" value="ECO:0007669"/>
    <property type="project" value="InterPro"/>
</dbReference>
<name>A0A7T3V549_9SPIR</name>
<dbReference type="InterPro" id="IPR036565">
    <property type="entry name" value="Mur-like_cat_sf"/>
</dbReference>
<dbReference type="InterPro" id="IPR005762">
    <property type="entry name" value="MurD"/>
</dbReference>
<comment type="subcellular location">
    <subcellularLocation>
        <location evidence="1">Cytoplasm</location>
    </subcellularLocation>
</comment>
<dbReference type="GO" id="GO:0005524">
    <property type="term" value="F:ATP binding"/>
    <property type="evidence" value="ECO:0007669"/>
    <property type="project" value="UniProtKB-KW"/>
</dbReference>
<dbReference type="Gene3D" id="3.90.190.20">
    <property type="entry name" value="Mur ligase, C-terminal domain"/>
    <property type="match status" value="1"/>
</dbReference>
<dbReference type="NCBIfam" id="TIGR01087">
    <property type="entry name" value="murD"/>
    <property type="match status" value="1"/>
</dbReference>
<evidence type="ECO:0000313" key="8">
    <source>
        <dbReference type="EMBL" id="QQA00610.1"/>
    </source>
</evidence>
<dbReference type="Pfam" id="PF08245">
    <property type="entry name" value="Mur_ligase_M"/>
    <property type="match status" value="1"/>
</dbReference>
<sequence length="530" mass="58459">MEAHVYPKGCVFEILEDIKNKRVTVMGLGLNGGGEACVKFFLKHGAYVIATDMKTKEQLAPTIQSISGDKTFDHSRLTYVLGGHRIEDFTGADCVIKNPGIRIEGNKFLAAAKAIETDISIFLHFTKAPIIAVTGSKGKSSTVSAIEYGLNASGFKAFLGGNITVSPLTFLDQTDGTTPVVLELSSWQLADLRGRGALKPKIAVITKIVPDHQNWYHDMDSYVNDKKLIFADQDEKCFTILDADSDGYLTETANPKPECKCWGDLFASETKGQVLRYSTKQLKKGMYGVFQKKDDSGNFCGILSLPFELRNRHAQTHGLETECIMKKLLVPGDHMRLNVLNASLVFYLMGIVPQQIQTVMGAWKGIPHRLELFHEWPVTEKHKVIFYNDSCATVPEAAAAASQSFSKRVVIICGGTDKQLDFTPLAGTLNCECGTKFRPLAVYLLSGTGTDKLTPMLDAKKVPYEGPFDSLEVLLNVLRTDILSKRSIFTENDTKNVTVVFSPGATSFGMFTNEFDRGNKFKKIAAEIFK</sequence>
<keyword evidence="3" id="KW-0963">Cytoplasm</keyword>
<dbReference type="GO" id="GO:0009252">
    <property type="term" value="P:peptidoglycan biosynthetic process"/>
    <property type="evidence" value="ECO:0007669"/>
    <property type="project" value="UniProtKB-UniPathway"/>
</dbReference>
<organism evidence="8 9">
    <name type="scientific">Treponema peruense</name>
    <dbReference type="NCBI Taxonomy" id="2787628"/>
    <lineage>
        <taxon>Bacteria</taxon>
        <taxon>Pseudomonadati</taxon>
        <taxon>Spirochaetota</taxon>
        <taxon>Spirochaetia</taxon>
        <taxon>Spirochaetales</taxon>
        <taxon>Treponemataceae</taxon>
        <taxon>Treponema</taxon>
    </lineage>
</organism>
<evidence type="ECO:0000256" key="6">
    <source>
        <dbReference type="ARBA" id="ARBA00022840"/>
    </source>
</evidence>
<dbReference type="SUPFAM" id="SSF51984">
    <property type="entry name" value="MurCD N-terminal domain"/>
    <property type="match status" value="1"/>
</dbReference>
<keyword evidence="5" id="KW-0547">Nucleotide-binding</keyword>
<evidence type="ECO:0000256" key="5">
    <source>
        <dbReference type="ARBA" id="ARBA00022741"/>
    </source>
</evidence>
<feature type="domain" description="Mur ligase central" evidence="7">
    <location>
        <begin position="133"/>
        <end position="250"/>
    </location>
</feature>
<dbReference type="PANTHER" id="PTHR43692">
    <property type="entry name" value="UDP-N-ACETYLMURAMOYLALANINE--D-GLUTAMATE LIGASE"/>
    <property type="match status" value="1"/>
</dbReference>
<dbReference type="InterPro" id="IPR036615">
    <property type="entry name" value="Mur_ligase_C_dom_sf"/>
</dbReference>
<comment type="pathway">
    <text evidence="2">Cell wall biogenesis; peptidoglycan biosynthesis.</text>
</comment>
<evidence type="ECO:0000313" key="9">
    <source>
        <dbReference type="Proteomes" id="UP000595224"/>
    </source>
</evidence>
<dbReference type="InterPro" id="IPR013221">
    <property type="entry name" value="Mur_ligase_cen"/>
</dbReference>
<proteinExistence type="predicted"/>
<reference evidence="8 9" key="1">
    <citation type="submission" date="2020-11" db="EMBL/GenBank/DDBJ databases">
        <title>Treponema Peruensis nv. sp., first commensal Treponema isolated from human feces.</title>
        <authorList>
            <person name="Belkhou C."/>
            <person name="Raes J."/>
        </authorList>
    </citation>
    <scope>NUCLEOTIDE SEQUENCE [LARGE SCALE GENOMIC DNA]</scope>
    <source>
        <strain evidence="8 9">RCC2812</strain>
    </source>
</reference>
<dbReference type="RefSeq" id="WP_198442327.1">
    <property type="nucleotide sequence ID" value="NZ_CBCSHE010000014.1"/>
</dbReference>
<evidence type="ECO:0000256" key="1">
    <source>
        <dbReference type="ARBA" id="ARBA00004496"/>
    </source>
</evidence>
<dbReference type="EC" id="6.3.2.9" evidence="8"/>
<evidence type="ECO:0000256" key="3">
    <source>
        <dbReference type="ARBA" id="ARBA00022490"/>
    </source>
</evidence>
<dbReference type="UniPathway" id="UPA00219"/>
<keyword evidence="9" id="KW-1185">Reference proteome</keyword>
<dbReference type="PANTHER" id="PTHR43692:SF1">
    <property type="entry name" value="UDP-N-ACETYLMURAMOYLALANINE--D-GLUTAMATE LIGASE"/>
    <property type="match status" value="1"/>
</dbReference>
<keyword evidence="4 8" id="KW-0436">Ligase</keyword>
<dbReference type="GO" id="GO:0005737">
    <property type="term" value="C:cytoplasm"/>
    <property type="evidence" value="ECO:0007669"/>
    <property type="project" value="UniProtKB-SubCell"/>
</dbReference>
<dbReference type="GO" id="GO:0008764">
    <property type="term" value="F:UDP-N-acetylmuramoylalanine-D-glutamate ligase activity"/>
    <property type="evidence" value="ECO:0007669"/>
    <property type="project" value="UniProtKB-EC"/>
</dbReference>
<dbReference type="Pfam" id="PF21799">
    <property type="entry name" value="MurD-like_N"/>
    <property type="match status" value="1"/>
</dbReference>
<dbReference type="SUPFAM" id="SSF53244">
    <property type="entry name" value="MurD-like peptide ligases, peptide-binding domain"/>
    <property type="match status" value="1"/>
</dbReference>
<evidence type="ECO:0000256" key="2">
    <source>
        <dbReference type="ARBA" id="ARBA00004752"/>
    </source>
</evidence>
<dbReference type="SUPFAM" id="SSF53623">
    <property type="entry name" value="MurD-like peptide ligases, catalytic domain"/>
    <property type="match status" value="1"/>
</dbReference>
<protein>
    <submittedName>
        <fullName evidence="8">UDP-N-acetylmuramoyl-L-alanine--D-glutamate ligase</fullName>
        <ecNumber evidence="8">6.3.2.9</ecNumber>
    </submittedName>
</protein>
<keyword evidence="6" id="KW-0067">ATP-binding</keyword>
<dbReference type="KEGG" id="tper:IWA51_10115"/>